<dbReference type="EMBL" id="CSBK01001428">
    <property type="protein sequence ID" value="COY65390.1"/>
    <property type="molecule type" value="Genomic_DNA"/>
</dbReference>
<dbReference type="Proteomes" id="UP000039021">
    <property type="component" value="Unassembled WGS sequence"/>
</dbReference>
<reference evidence="2" key="1">
    <citation type="submission" date="2015-03" db="EMBL/GenBank/DDBJ databases">
        <authorList>
            <consortium name="Pathogen Informatics"/>
        </authorList>
    </citation>
    <scope>NUCLEOTIDE SEQUENCE [LARGE SCALE GENOMIC DNA]</scope>
    <source>
        <strain evidence="2">N09902308</strain>
    </source>
</reference>
<sequence length="34" mass="3798">MVLHTSTPPRASTIRAKPTKSIAMNRLMLKPDSF</sequence>
<evidence type="ECO:0000313" key="1">
    <source>
        <dbReference type="EMBL" id="COY65390.1"/>
    </source>
</evidence>
<name>A0A916LC97_MYCTX</name>
<gene>
    <name evidence="1" type="ORF">ERS007739_02933</name>
</gene>
<dbReference type="AlphaFoldDB" id="A0A916LC97"/>
<evidence type="ECO:0000313" key="2">
    <source>
        <dbReference type="Proteomes" id="UP000039021"/>
    </source>
</evidence>
<organism evidence="1 2">
    <name type="scientific">Mycobacterium tuberculosis</name>
    <dbReference type="NCBI Taxonomy" id="1773"/>
    <lineage>
        <taxon>Bacteria</taxon>
        <taxon>Bacillati</taxon>
        <taxon>Actinomycetota</taxon>
        <taxon>Actinomycetes</taxon>
        <taxon>Mycobacteriales</taxon>
        <taxon>Mycobacteriaceae</taxon>
        <taxon>Mycobacterium</taxon>
        <taxon>Mycobacterium tuberculosis complex</taxon>
    </lineage>
</organism>
<protein>
    <submittedName>
        <fullName evidence="1">Uncharacterized protein</fullName>
    </submittedName>
</protein>
<proteinExistence type="predicted"/>
<comment type="caution">
    <text evidence="1">The sequence shown here is derived from an EMBL/GenBank/DDBJ whole genome shotgun (WGS) entry which is preliminary data.</text>
</comment>
<accession>A0A916LC97</accession>